<accession>A0ACB9ZFP1</accession>
<comment type="caution">
    <text evidence="1">The sequence shown here is derived from an EMBL/GenBank/DDBJ whole genome shotgun (WGS) entry which is preliminary data.</text>
</comment>
<protein>
    <submittedName>
        <fullName evidence="1">Uncharacterized protein</fullName>
    </submittedName>
</protein>
<reference evidence="1 2" key="1">
    <citation type="journal article" date="2022" name="New Phytol.">
        <title>Ecological generalism drives hyperdiversity of secondary metabolite gene clusters in xylarialean endophytes.</title>
        <authorList>
            <person name="Franco M.E.E."/>
            <person name="Wisecaver J.H."/>
            <person name="Arnold A.E."/>
            <person name="Ju Y.M."/>
            <person name="Slot J.C."/>
            <person name="Ahrendt S."/>
            <person name="Moore L.P."/>
            <person name="Eastman K.E."/>
            <person name="Scott K."/>
            <person name="Konkel Z."/>
            <person name="Mondo S.J."/>
            <person name="Kuo A."/>
            <person name="Hayes R.D."/>
            <person name="Haridas S."/>
            <person name="Andreopoulos B."/>
            <person name="Riley R."/>
            <person name="LaButti K."/>
            <person name="Pangilinan J."/>
            <person name="Lipzen A."/>
            <person name="Amirebrahimi M."/>
            <person name="Yan J."/>
            <person name="Adam C."/>
            <person name="Keymanesh K."/>
            <person name="Ng V."/>
            <person name="Louie K."/>
            <person name="Northen T."/>
            <person name="Drula E."/>
            <person name="Henrissat B."/>
            <person name="Hsieh H.M."/>
            <person name="Youens-Clark K."/>
            <person name="Lutzoni F."/>
            <person name="Miadlikowska J."/>
            <person name="Eastwood D.C."/>
            <person name="Hamelin R.C."/>
            <person name="Grigoriev I.V."/>
            <person name="U'Ren J.M."/>
        </authorList>
    </citation>
    <scope>NUCLEOTIDE SEQUENCE [LARGE SCALE GENOMIC DNA]</scope>
    <source>
        <strain evidence="1 2">CBS 119005</strain>
    </source>
</reference>
<gene>
    <name evidence="1" type="ORF">F4820DRAFT_253216</name>
</gene>
<proteinExistence type="predicted"/>
<dbReference type="Proteomes" id="UP001497700">
    <property type="component" value="Unassembled WGS sequence"/>
</dbReference>
<name>A0ACB9ZFP1_9PEZI</name>
<evidence type="ECO:0000313" key="2">
    <source>
        <dbReference type="Proteomes" id="UP001497700"/>
    </source>
</evidence>
<evidence type="ECO:0000313" key="1">
    <source>
        <dbReference type="EMBL" id="KAI4870342.1"/>
    </source>
</evidence>
<organism evidence="1 2">
    <name type="scientific">Hypoxylon rubiginosum</name>
    <dbReference type="NCBI Taxonomy" id="110542"/>
    <lineage>
        <taxon>Eukaryota</taxon>
        <taxon>Fungi</taxon>
        <taxon>Dikarya</taxon>
        <taxon>Ascomycota</taxon>
        <taxon>Pezizomycotina</taxon>
        <taxon>Sordariomycetes</taxon>
        <taxon>Xylariomycetidae</taxon>
        <taxon>Xylariales</taxon>
        <taxon>Hypoxylaceae</taxon>
        <taxon>Hypoxylon</taxon>
    </lineage>
</organism>
<keyword evidence="2" id="KW-1185">Reference proteome</keyword>
<dbReference type="EMBL" id="MU393424">
    <property type="protein sequence ID" value="KAI4870342.1"/>
    <property type="molecule type" value="Genomic_DNA"/>
</dbReference>
<sequence length="365" mass="40306">MDQSEAWIYLALAFVIIFIRVWARWVQVGPSNWQLDDYLMPLTGVVLALKTITVHIVSAMFQGLTNSYMTDEERAALDPHSKVYFNRQCGSKVQLIAWSFYAFVLWSSKLCVTVFYGRLTSGLMLMHLRLRIRIAYVLLGVTYIFVALSLLIACQPMSRYWQINPDPGDLCHSASSEFRVFAVLIPNILTDAYLLSIPLPLLWVANIDLRRKITLMMLFSGAIFVAVAGILRGVSILQAGPEGAITGSEWACRETFVAIVVTNLPIIHPFFRKAATRIGSSALFTKVAKSADDHPPKSEHAGGGFEPSQKRVTYPPSIPRSISSISDQSAMNHGALDGYKQSPGGSGSVIVSREFTVVRKGTAAN</sequence>